<evidence type="ECO:0000313" key="9">
    <source>
        <dbReference type="Proteomes" id="UP000549394"/>
    </source>
</evidence>
<dbReference type="GO" id="GO:0035299">
    <property type="term" value="F:inositol-1,3,4,5,6-pentakisphosphate 2-kinase activity"/>
    <property type="evidence" value="ECO:0007669"/>
    <property type="project" value="UniProtKB-EC"/>
</dbReference>
<comment type="caution">
    <text evidence="8">The sequence shown here is derived from an EMBL/GenBank/DDBJ whole genome shotgun (WGS) entry which is preliminary data.</text>
</comment>
<dbReference type="EMBL" id="CAJFCJ010000007">
    <property type="protein sequence ID" value="CAD5117434.1"/>
    <property type="molecule type" value="Genomic_DNA"/>
</dbReference>
<comment type="similarity">
    <text evidence="1">Belongs to the IPK1 type 2 family.</text>
</comment>
<keyword evidence="5 7" id="KW-0418">Kinase</keyword>
<name>A0A7I8VMC6_9ANNE</name>
<evidence type="ECO:0000256" key="4">
    <source>
        <dbReference type="ARBA" id="ARBA00022741"/>
    </source>
</evidence>
<reference evidence="8 9" key="1">
    <citation type="submission" date="2020-08" db="EMBL/GenBank/DDBJ databases">
        <authorList>
            <person name="Hejnol A."/>
        </authorList>
    </citation>
    <scope>NUCLEOTIDE SEQUENCE [LARGE SCALE GENOMIC DNA]</scope>
</reference>
<evidence type="ECO:0000256" key="2">
    <source>
        <dbReference type="ARBA" id="ARBA00012023"/>
    </source>
</evidence>
<comment type="domain">
    <text evidence="7">The EXKPK motif is conserved in inositol-pentakisphosphate 2-kinases of both family 1 and 2.</text>
</comment>
<evidence type="ECO:0000256" key="3">
    <source>
        <dbReference type="ARBA" id="ARBA00022679"/>
    </source>
</evidence>
<dbReference type="GO" id="GO:0032958">
    <property type="term" value="P:inositol phosphate biosynthetic process"/>
    <property type="evidence" value="ECO:0007669"/>
    <property type="project" value="TreeGrafter"/>
</dbReference>
<evidence type="ECO:0000256" key="6">
    <source>
        <dbReference type="ARBA" id="ARBA00022840"/>
    </source>
</evidence>
<dbReference type="Proteomes" id="UP000549394">
    <property type="component" value="Unassembled WGS sequence"/>
</dbReference>
<sequence>MAASDAENNLKYNKDIWHYRQEGNQRLVVYSLQRKVVQIFQKRRVLTNPTESQKTEPMTKDELLEKLRFIRSVISPLIGNDFVHIGCTIEHDEKYLRDLNNSVKQYRSKSRLDKEIDFTCPFAIEMPDLCFVPNSNDMPTFAVEIKAKSGLIPNWDYPFLKGVCKFCMSQHYKLKIGKWCDGKIIWAEEVRELDTLISNLRKFLKTENGISNDCLLTRFFDILIKTLLWTRSDEKQIRGSPVCAAVQHNSSRNQEKEGYLPKDCVLEGIWKLQKIDTIRNIRTIYNSYKKVGNKKEIDDYLISTVANDCSIMVALQSEIKQNGIQIKTDFDCYTCSVGVIDLDKKPASKIDGHYQELLKSVAVYRNSCSVH</sequence>
<proteinExistence type="inferred from homology"/>
<dbReference type="Pfam" id="PF06090">
    <property type="entry name" value="Ins_P5_2-kin"/>
    <property type="match status" value="1"/>
</dbReference>
<comment type="function">
    <text evidence="7">Phosphorylates Ins(1,3,4,5,6)P5 at position 2 to form Ins(1,2,3,4,5,6)P6 (InsP6 or phytate).</text>
</comment>
<keyword evidence="6 7" id="KW-0067">ATP-binding</keyword>
<dbReference type="EC" id="2.7.1.158" evidence="2 7"/>
<accession>A0A7I8VMC6</accession>
<keyword evidence="4 7" id="KW-0547">Nucleotide-binding</keyword>
<organism evidence="8 9">
    <name type="scientific">Dimorphilus gyrociliatus</name>
    <dbReference type="NCBI Taxonomy" id="2664684"/>
    <lineage>
        <taxon>Eukaryota</taxon>
        <taxon>Metazoa</taxon>
        <taxon>Spiralia</taxon>
        <taxon>Lophotrochozoa</taxon>
        <taxon>Annelida</taxon>
        <taxon>Polychaeta</taxon>
        <taxon>Polychaeta incertae sedis</taxon>
        <taxon>Dinophilidae</taxon>
        <taxon>Dimorphilus</taxon>
    </lineage>
</organism>
<dbReference type="Gene3D" id="3.30.200.110">
    <property type="entry name" value="Inositol-pentakisphosphate 2-kinase, N-lobe"/>
    <property type="match status" value="1"/>
</dbReference>
<evidence type="ECO:0000256" key="7">
    <source>
        <dbReference type="RuleBase" id="RU364126"/>
    </source>
</evidence>
<evidence type="ECO:0000256" key="5">
    <source>
        <dbReference type="ARBA" id="ARBA00022777"/>
    </source>
</evidence>
<dbReference type="InterPro" id="IPR009286">
    <property type="entry name" value="Ins_P5_2-kin"/>
</dbReference>
<protein>
    <recommendedName>
        <fullName evidence="2 7">Inositol-pentakisphosphate 2-kinase</fullName>
        <ecNumber evidence="2 7">2.7.1.158</ecNumber>
    </recommendedName>
</protein>
<dbReference type="AlphaFoldDB" id="A0A7I8VMC6"/>
<dbReference type="GO" id="GO:0005524">
    <property type="term" value="F:ATP binding"/>
    <property type="evidence" value="ECO:0007669"/>
    <property type="project" value="UniProtKB-KW"/>
</dbReference>
<comment type="catalytic activity">
    <reaction evidence="7">
        <text>1D-myo-inositol 1,3,4,5,6-pentakisphosphate + ATP = 1D-myo-inositol hexakisphosphate + ADP + H(+)</text>
        <dbReference type="Rhea" id="RHEA:20313"/>
        <dbReference type="ChEBI" id="CHEBI:15378"/>
        <dbReference type="ChEBI" id="CHEBI:30616"/>
        <dbReference type="ChEBI" id="CHEBI:57733"/>
        <dbReference type="ChEBI" id="CHEBI:58130"/>
        <dbReference type="ChEBI" id="CHEBI:456216"/>
        <dbReference type="EC" id="2.7.1.158"/>
    </reaction>
</comment>
<keyword evidence="9" id="KW-1185">Reference proteome</keyword>
<evidence type="ECO:0000313" key="8">
    <source>
        <dbReference type="EMBL" id="CAD5117434.1"/>
    </source>
</evidence>
<dbReference type="OrthoDB" id="272370at2759"/>
<dbReference type="InterPro" id="IPR043001">
    <property type="entry name" value="IP5_2-K_N_lobe"/>
</dbReference>
<dbReference type="GO" id="GO:0005634">
    <property type="term" value="C:nucleus"/>
    <property type="evidence" value="ECO:0007669"/>
    <property type="project" value="TreeGrafter"/>
</dbReference>
<evidence type="ECO:0000256" key="1">
    <source>
        <dbReference type="ARBA" id="ARBA00007229"/>
    </source>
</evidence>
<dbReference type="PANTHER" id="PTHR14456">
    <property type="entry name" value="INOSITOL POLYPHOSPHATE KINASE 1"/>
    <property type="match status" value="1"/>
</dbReference>
<keyword evidence="3 7" id="KW-0808">Transferase</keyword>
<gene>
    <name evidence="8" type="ORF">DGYR_LOCUS5963</name>
</gene>
<dbReference type="PANTHER" id="PTHR14456:SF2">
    <property type="entry name" value="INOSITOL-PENTAKISPHOSPHATE 2-KINASE"/>
    <property type="match status" value="1"/>
</dbReference>